<accession>A0A1S8A7P0</accession>
<sequence>MLEALDEITALLPTLCSFNEVPKSDIASMEKLYALSNTNGMTPRIFEISMERFKCLSK</sequence>
<evidence type="ECO:0000313" key="1">
    <source>
        <dbReference type="EMBL" id="GAW26114.1"/>
    </source>
</evidence>
<organism evidence="1">
    <name type="scientific">Rosellinia necatrix</name>
    <name type="common">White root-rot fungus</name>
    <dbReference type="NCBI Taxonomy" id="77044"/>
    <lineage>
        <taxon>Eukaryota</taxon>
        <taxon>Fungi</taxon>
        <taxon>Dikarya</taxon>
        <taxon>Ascomycota</taxon>
        <taxon>Pezizomycotina</taxon>
        <taxon>Sordariomycetes</taxon>
        <taxon>Xylariomycetidae</taxon>
        <taxon>Xylariales</taxon>
        <taxon>Xylariaceae</taxon>
        <taxon>Rosellinia</taxon>
    </lineage>
</organism>
<dbReference type="AlphaFoldDB" id="A0A1S8A7P0"/>
<reference evidence="1" key="1">
    <citation type="submission" date="2016-03" db="EMBL/GenBank/DDBJ databases">
        <title>Draft genome sequence of Rosellinia necatrix.</title>
        <authorList>
            <person name="Kanematsu S."/>
        </authorList>
    </citation>
    <scope>NUCLEOTIDE SEQUENCE [LARGE SCALE GENOMIC DNA]</scope>
    <source>
        <strain evidence="1">W97</strain>
    </source>
</reference>
<evidence type="ECO:0000313" key="2">
    <source>
        <dbReference type="Proteomes" id="UP000054516"/>
    </source>
</evidence>
<dbReference type="EMBL" id="DF977466">
    <property type="protein sequence ID" value="GAW26114.1"/>
    <property type="molecule type" value="Genomic_DNA"/>
</dbReference>
<proteinExistence type="predicted"/>
<protein>
    <submittedName>
        <fullName evidence="1">Uncharacterized protein</fullName>
    </submittedName>
</protein>
<dbReference type="Proteomes" id="UP000054516">
    <property type="component" value="Unassembled WGS sequence"/>
</dbReference>
<gene>
    <name evidence="1" type="ORF">SAMD00023353_2101070</name>
</gene>
<name>A0A1S8A7P0_ROSNE</name>
<keyword evidence="2" id="KW-1185">Reference proteome</keyword>